<feature type="chain" id="PRO_5009602241" evidence="1">
    <location>
        <begin position="21"/>
        <end position="480"/>
    </location>
</feature>
<dbReference type="Gene3D" id="3.80.10.10">
    <property type="entry name" value="Ribonuclease Inhibitor"/>
    <property type="match status" value="1"/>
</dbReference>
<dbReference type="OrthoDB" id="3945550at2759"/>
<feature type="signal peptide" evidence="1">
    <location>
        <begin position="1"/>
        <end position="20"/>
    </location>
</feature>
<dbReference type="EMBL" id="MJBS01000111">
    <property type="protein sequence ID" value="OHE93835.1"/>
    <property type="molecule type" value="Genomic_DNA"/>
</dbReference>
<sequence>MYSSLRNAFLFSFFILAATASFSLPKGFATKCPTYIDTVVPLGQDDRYGRREPGDPFLATMRDVHNTLSDCDSIKSLKLRVASIGCSEHPDRWNFPLDLASGSKYPSKLESLDLEGYHFGDRLWEELQQPPYRTNSRFWDTMEWMGSGRAWKWARYLPLSAEQKAKTNLELWLDAMDFGHIKEFALRPTRGHHPDVARLVPHLTSLRSLKVYGAWAQELIVGVPENSLTHLSWIFSGVTGASVLPILRHHAQSLKSLEWREAESGIRQRRVMTAEEISELGRMAPNLEKITLDINRNGTWPMEHFDALVTEFPKVTNVTIFLEIASECRRQLGVSKEGMGPYEQWKMDQASPDCSGGMGAMEQPLLTRSHAAELFEHLREKKVGDALRKVVFYAGDWERPWDGALAEGEWLDGRKAFFVCEAVDDGESRDGPGSNVVQCLGMNTHVATRGRWSGYDEEDGPLDNPEWRTDLAQRAIRMEL</sequence>
<dbReference type="SUPFAM" id="SSF52047">
    <property type="entry name" value="RNI-like"/>
    <property type="match status" value="1"/>
</dbReference>
<keyword evidence="1" id="KW-0732">Signal</keyword>
<evidence type="ECO:0000256" key="1">
    <source>
        <dbReference type="SAM" id="SignalP"/>
    </source>
</evidence>
<dbReference type="Proteomes" id="UP000176998">
    <property type="component" value="Unassembled WGS sequence"/>
</dbReference>
<dbReference type="STRING" id="1209926.A0A1G4AXJ6"/>
<dbReference type="RefSeq" id="XP_022470999.1">
    <property type="nucleotide sequence ID" value="XM_022622483.1"/>
</dbReference>
<organism evidence="2 3">
    <name type="scientific">Colletotrichum orchidophilum</name>
    <dbReference type="NCBI Taxonomy" id="1209926"/>
    <lineage>
        <taxon>Eukaryota</taxon>
        <taxon>Fungi</taxon>
        <taxon>Dikarya</taxon>
        <taxon>Ascomycota</taxon>
        <taxon>Pezizomycotina</taxon>
        <taxon>Sordariomycetes</taxon>
        <taxon>Hypocreomycetidae</taxon>
        <taxon>Glomerellales</taxon>
        <taxon>Glomerellaceae</taxon>
        <taxon>Colletotrichum</taxon>
    </lineage>
</organism>
<evidence type="ECO:0000313" key="3">
    <source>
        <dbReference type="Proteomes" id="UP000176998"/>
    </source>
</evidence>
<dbReference type="GeneID" id="34563993"/>
<dbReference type="AlphaFoldDB" id="A0A1G4AXJ6"/>
<accession>A0A1G4AXJ6</accession>
<reference evidence="2 3" key="1">
    <citation type="submission" date="2016-09" db="EMBL/GenBank/DDBJ databases">
        <authorList>
            <person name="Capua I."/>
            <person name="De Benedictis P."/>
            <person name="Joannis T."/>
            <person name="Lombin L.H."/>
            <person name="Cattoli G."/>
        </authorList>
    </citation>
    <scope>NUCLEOTIDE SEQUENCE [LARGE SCALE GENOMIC DNA]</scope>
    <source>
        <strain evidence="2 3">IMI 309357</strain>
    </source>
</reference>
<name>A0A1G4AXJ6_9PEZI</name>
<proteinExistence type="predicted"/>
<comment type="caution">
    <text evidence="2">The sequence shown here is derived from an EMBL/GenBank/DDBJ whole genome shotgun (WGS) entry which is preliminary data.</text>
</comment>
<dbReference type="InterPro" id="IPR032675">
    <property type="entry name" value="LRR_dom_sf"/>
</dbReference>
<protein>
    <submittedName>
        <fullName evidence="2">Uncharacterized protein</fullName>
    </submittedName>
</protein>
<gene>
    <name evidence="2" type="ORF">CORC01_10856</name>
</gene>
<keyword evidence="3" id="KW-1185">Reference proteome</keyword>
<evidence type="ECO:0000313" key="2">
    <source>
        <dbReference type="EMBL" id="OHE93835.1"/>
    </source>
</evidence>